<dbReference type="InParanoid" id="A0A165B7C4"/>
<reference evidence="2 3" key="1">
    <citation type="journal article" date="2016" name="Mol. Biol. Evol.">
        <title>Comparative Genomics of Early-Diverging Mushroom-Forming Fungi Provides Insights into the Origins of Lignocellulose Decay Capabilities.</title>
        <authorList>
            <person name="Nagy L.G."/>
            <person name="Riley R."/>
            <person name="Tritt A."/>
            <person name="Adam C."/>
            <person name="Daum C."/>
            <person name="Floudas D."/>
            <person name="Sun H."/>
            <person name="Yadav J.S."/>
            <person name="Pangilinan J."/>
            <person name="Larsson K.H."/>
            <person name="Matsuura K."/>
            <person name="Barry K."/>
            <person name="Labutti K."/>
            <person name="Kuo R."/>
            <person name="Ohm R.A."/>
            <person name="Bhattacharya S.S."/>
            <person name="Shirouzu T."/>
            <person name="Yoshinaga Y."/>
            <person name="Martin F.M."/>
            <person name="Grigoriev I.V."/>
            <person name="Hibbett D.S."/>
        </authorList>
    </citation>
    <scope>NUCLEOTIDE SEQUENCE [LARGE SCALE GENOMIC DNA]</scope>
    <source>
        <strain evidence="2 3">93-53</strain>
    </source>
</reference>
<feature type="compositionally biased region" description="Polar residues" evidence="1">
    <location>
        <begin position="20"/>
        <end position="33"/>
    </location>
</feature>
<dbReference type="AlphaFoldDB" id="A0A165B7C4"/>
<dbReference type="Proteomes" id="UP000076871">
    <property type="component" value="Unassembled WGS sequence"/>
</dbReference>
<dbReference type="GeneID" id="63819951"/>
<proteinExistence type="predicted"/>
<organism evidence="2 3">
    <name type="scientific">Laetiporus sulphureus 93-53</name>
    <dbReference type="NCBI Taxonomy" id="1314785"/>
    <lineage>
        <taxon>Eukaryota</taxon>
        <taxon>Fungi</taxon>
        <taxon>Dikarya</taxon>
        <taxon>Basidiomycota</taxon>
        <taxon>Agaricomycotina</taxon>
        <taxon>Agaricomycetes</taxon>
        <taxon>Polyporales</taxon>
        <taxon>Laetiporus</taxon>
    </lineage>
</organism>
<sequence>MLAPSAARCLAGSALLTSTRTHAGNGATSSATPQEEDGREILGRVPQMSRPVLRVARGRIHLPSRRFPPSFDHSSAICRPRRPCTSPCEASCARASRIAPPFSPYTTTSCSLARANLPRSSFVTPPTSHPTR</sequence>
<evidence type="ECO:0000313" key="2">
    <source>
        <dbReference type="EMBL" id="KZT00412.1"/>
    </source>
</evidence>
<gene>
    <name evidence="2" type="ORF">LAESUDRAFT_554773</name>
</gene>
<evidence type="ECO:0000313" key="3">
    <source>
        <dbReference type="Proteomes" id="UP000076871"/>
    </source>
</evidence>
<accession>A0A165B7C4</accession>
<dbReference type="EMBL" id="KV427686">
    <property type="protein sequence ID" value="KZT00412.1"/>
    <property type="molecule type" value="Genomic_DNA"/>
</dbReference>
<evidence type="ECO:0000256" key="1">
    <source>
        <dbReference type="SAM" id="MobiDB-lite"/>
    </source>
</evidence>
<keyword evidence="3" id="KW-1185">Reference proteome</keyword>
<name>A0A165B7C4_9APHY</name>
<protein>
    <submittedName>
        <fullName evidence="2">Uncharacterized protein</fullName>
    </submittedName>
</protein>
<dbReference type="RefSeq" id="XP_040758152.1">
    <property type="nucleotide sequence ID" value="XM_040902920.1"/>
</dbReference>
<feature type="region of interest" description="Disordered" evidence="1">
    <location>
        <begin position="20"/>
        <end position="44"/>
    </location>
</feature>